<dbReference type="eggNOG" id="COG3668">
    <property type="taxonomic scope" value="Bacteria"/>
</dbReference>
<dbReference type="PhylomeDB" id="Q7NJC2"/>
<keyword evidence="4" id="KW-1185">Reference proteome</keyword>
<dbReference type="STRING" id="251221.gene:10759402"/>
<gene>
    <name evidence="3" type="ordered locus">gll1910</name>
</gene>
<dbReference type="AlphaFoldDB" id="Q7NJC2"/>
<dbReference type="KEGG" id="gvi:gll1910"/>
<evidence type="ECO:0000256" key="1">
    <source>
        <dbReference type="ARBA" id="ARBA00006226"/>
    </source>
</evidence>
<comment type="similarity">
    <text evidence="1">Belongs to the RelE toxin family.</text>
</comment>
<dbReference type="InParanoid" id="Q7NJC2"/>
<dbReference type="InterPro" id="IPR007712">
    <property type="entry name" value="RelE/ParE_toxin"/>
</dbReference>
<accession>Q7NJC2</accession>
<evidence type="ECO:0000313" key="4">
    <source>
        <dbReference type="Proteomes" id="UP000000557"/>
    </source>
</evidence>
<name>Q7NJC2_GLOVI</name>
<sequence>MSRYILNVLAAQDLDEIADRFVAASVEAGERFFEEFDRKCLQLVTFPNSGRSYGTLRTGLRGLPLGEYIIFYRVLDDGIEILRVVSGRRDLPTLFEESGS</sequence>
<proteinExistence type="inferred from homology"/>
<dbReference type="Gene3D" id="3.30.2310.20">
    <property type="entry name" value="RelE-like"/>
    <property type="match status" value="1"/>
</dbReference>
<dbReference type="InterPro" id="IPR035093">
    <property type="entry name" value="RelE/ParE_toxin_dom_sf"/>
</dbReference>
<dbReference type="PANTHER" id="PTHR33755">
    <property type="entry name" value="TOXIN PARE1-RELATED"/>
    <property type="match status" value="1"/>
</dbReference>
<dbReference type="RefSeq" id="WP_011141908.1">
    <property type="nucleotide sequence ID" value="NC_005125.1"/>
</dbReference>
<dbReference type="PATRIC" id="fig|251221.4.peg.1943"/>
<evidence type="ECO:0000256" key="2">
    <source>
        <dbReference type="ARBA" id="ARBA00022649"/>
    </source>
</evidence>
<dbReference type="PANTHER" id="PTHR33755:SF6">
    <property type="entry name" value="PLASMID STABILIZATION SYSTEM PROTEIN"/>
    <property type="match status" value="1"/>
</dbReference>
<dbReference type="EMBL" id="BA000045">
    <property type="protein sequence ID" value="BAC89851.1"/>
    <property type="molecule type" value="Genomic_DNA"/>
</dbReference>
<dbReference type="HOGENOM" id="CLU_147162_10_1_3"/>
<organism evidence="3 4">
    <name type="scientific">Gloeobacter violaceus (strain ATCC 29082 / PCC 7421)</name>
    <dbReference type="NCBI Taxonomy" id="251221"/>
    <lineage>
        <taxon>Bacteria</taxon>
        <taxon>Bacillati</taxon>
        <taxon>Cyanobacteriota</taxon>
        <taxon>Cyanophyceae</taxon>
        <taxon>Gloeobacterales</taxon>
        <taxon>Gloeobacteraceae</taxon>
        <taxon>Gloeobacter</taxon>
    </lineage>
</organism>
<dbReference type="OrthoDB" id="9798046at2"/>
<dbReference type="Pfam" id="PF05016">
    <property type="entry name" value="ParE_toxin"/>
    <property type="match status" value="1"/>
</dbReference>
<dbReference type="InterPro" id="IPR051803">
    <property type="entry name" value="TA_system_RelE-like_toxin"/>
</dbReference>
<dbReference type="Proteomes" id="UP000000557">
    <property type="component" value="Chromosome"/>
</dbReference>
<keyword evidence="2" id="KW-1277">Toxin-antitoxin system</keyword>
<dbReference type="EnsemblBacteria" id="BAC89851">
    <property type="protein sequence ID" value="BAC89851"/>
    <property type="gene ID" value="BAC89851"/>
</dbReference>
<protein>
    <submittedName>
        <fullName evidence="3">Gll1910 protein</fullName>
    </submittedName>
</protein>
<reference evidence="3 4" key="2">
    <citation type="journal article" date="2003" name="DNA Res.">
        <title>Complete genome structure of Gloeobacter violaceus PCC 7421, a cyanobacterium that lacks thylakoids (supplement).</title>
        <authorList>
            <person name="Nakamura Y."/>
            <person name="Kaneko T."/>
            <person name="Sato S."/>
            <person name="Mimuro M."/>
            <person name="Miyashita H."/>
            <person name="Tsuchiya T."/>
            <person name="Sasamoto S."/>
            <person name="Watanabe A."/>
            <person name="Kawashima K."/>
            <person name="Kishida Y."/>
            <person name="Kiyokawa C."/>
            <person name="Kohara M."/>
            <person name="Matsumoto M."/>
            <person name="Matsuno A."/>
            <person name="Nakazaki N."/>
            <person name="Shimpo S."/>
            <person name="Takeuchi C."/>
            <person name="Yamada M."/>
            <person name="Tabata S."/>
        </authorList>
    </citation>
    <scope>NUCLEOTIDE SEQUENCE [LARGE SCALE GENOMIC DNA]</scope>
    <source>
        <strain evidence="4">ATCC 29082 / PCC 7421</strain>
    </source>
</reference>
<reference evidence="3 4" key="1">
    <citation type="journal article" date="2003" name="DNA Res.">
        <title>Complete genome structure of Gloeobacter violaceus PCC 7421, a cyanobacterium that lacks thylakoids.</title>
        <authorList>
            <person name="Nakamura Y."/>
            <person name="Kaneko T."/>
            <person name="Sato S."/>
            <person name="Mimuro M."/>
            <person name="Miyashita H."/>
            <person name="Tsuchiya T."/>
            <person name="Sasamoto S."/>
            <person name="Watanabe A."/>
            <person name="Kawashima K."/>
            <person name="Kishida Y."/>
            <person name="Kiyokawa C."/>
            <person name="Kohara M."/>
            <person name="Matsumoto M."/>
            <person name="Matsuno A."/>
            <person name="Nakazaki N."/>
            <person name="Shimpo S."/>
            <person name="Takeuchi C."/>
            <person name="Yamada M."/>
            <person name="Tabata S."/>
        </authorList>
    </citation>
    <scope>NUCLEOTIDE SEQUENCE [LARGE SCALE GENOMIC DNA]</scope>
    <source>
        <strain evidence="4">ATCC 29082 / PCC 7421</strain>
    </source>
</reference>
<evidence type="ECO:0000313" key="3">
    <source>
        <dbReference type="EMBL" id="BAC89851.1"/>
    </source>
</evidence>